<reference evidence="2 3" key="1">
    <citation type="submission" date="2019-01" db="EMBL/GenBank/DDBJ databases">
        <authorList>
            <person name="Chen W.-M."/>
        </authorList>
    </citation>
    <scope>NUCLEOTIDE SEQUENCE [LARGE SCALE GENOMIC DNA]</scope>
    <source>
        <strain evidence="2 3">BBQ-12</strain>
    </source>
</reference>
<dbReference type="PROSITE" id="PS50005">
    <property type="entry name" value="TPR"/>
    <property type="match status" value="3"/>
</dbReference>
<evidence type="ECO:0000256" key="1">
    <source>
        <dbReference type="PROSITE-ProRule" id="PRU00339"/>
    </source>
</evidence>
<proteinExistence type="predicted"/>
<dbReference type="Proteomes" id="UP000285211">
    <property type="component" value="Unassembled WGS sequence"/>
</dbReference>
<feature type="repeat" description="TPR" evidence="1">
    <location>
        <begin position="143"/>
        <end position="176"/>
    </location>
</feature>
<dbReference type="GO" id="GO:0097363">
    <property type="term" value="F:protein O-acetylglucosaminyltransferase activity"/>
    <property type="evidence" value="ECO:0007669"/>
    <property type="project" value="TreeGrafter"/>
</dbReference>
<dbReference type="EMBL" id="SACJ01000010">
    <property type="protein sequence ID" value="RVT73372.1"/>
    <property type="molecule type" value="Genomic_DNA"/>
</dbReference>
<dbReference type="RefSeq" id="WP_128196610.1">
    <property type="nucleotide sequence ID" value="NZ_SACJ01000010.1"/>
</dbReference>
<dbReference type="InterPro" id="IPR019734">
    <property type="entry name" value="TPR_rpt"/>
</dbReference>
<dbReference type="PANTHER" id="PTHR44366:SF1">
    <property type="entry name" value="UDP-N-ACETYLGLUCOSAMINE--PEPTIDE N-ACETYLGLUCOSAMINYLTRANSFERASE 110 KDA SUBUNIT"/>
    <property type="match status" value="1"/>
</dbReference>
<evidence type="ECO:0000313" key="2">
    <source>
        <dbReference type="EMBL" id="RVT73372.1"/>
    </source>
</evidence>
<dbReference type="PANTHER" id="PTHR44366">
    <property type="entry name" value="UDP-N-ACETYLGLUCOSAMINE--PEPTIDE N-ACETYLGLUCOSAMINYLTRANSFERASE 110 KDA SUBUNIT"/>
    <property type="match status" value="1"/>
</dbReference>
<dbReference type="Pfam" id="PF13414">
    <property type="entry name" value="TPR_11"/>
    <property type="match status" value="2"/>
</dbReference>
<dbReference type="OrthoDB" id="9811837at2"/>
<dbReference type="PROSITE" id="PS50293">
    <property type="entry name" value="TPR_REGION"/>
    <property type="match status" value="1"/>
</dbReference>
<feature type="repeat" description="TPR" evidence="1">
    <location>
        <begin position="177"/>
        <end position="210"/>
    </location>
</feature>
<dbReference type="InterPro" id="IPR037919">
    <property type="entry name" value="OGT"/>
</dbReference>
<dbReference type="AlphaFoldDB" id="A0A437KPE9"/>
<accession>A0A437KPE9</accession>
<keyword evidence="1" id="KW-0802">TPR repeat</keyword>
<feature type="repeat" description="TPR" evidence="1">
    <location>
        <begin position="211"/>
        <end position="244"/>
    </location>
</feature>
<dbReference type="Gene3D" id="1.25.40.10">
    <property type="entry name" value="Tetratricopeptide repeat domain"/>
    <property type="match status" value="1"/>
</dbReference>
<dbReference type="GO" id="GO:0006493">
    <property type="term" value="P:protein O-linked glycosylation"/>
    <property type="evidence" value="ECO:0007669"/>
    <property type="project" value="InterPro"/>
</dbReference>
<comment type="caution">
    <text evidence="2">The sequence shown here is derived from an EMBL/GenBank/DDBJ whole genome shotgun (WGS) entry which is preliminary data.</text>
</comment>
<sequence length="320" mass="36959">MKKHTLTYLFIFFYSFIYSQNKNTTFDSNEFLKELSDQACLCIDSIPTRDLRTKIIASKINRCIDNVVGVYQLGLSLKNINLSDKDKSKQLNINLNTDKNSAEYKKNYATIEEYLMANCNALKETLAVNDVLREKSVSKNEEAMKAYHLGIAAAKKENNKEAIEHYKKAIAIDPEFAFAYDNMGLAYRKLEDYDNAFIAYQKSLEIDPNGTMPLQNIAVVYQYKKEYHKAIETYKKLAELDSKDPEIYYGIGNVYAFSLNDLENGLDNLCKAYNIYSDMKSPYRTDAQTLIQRIYANLKKEGKEDKFFEILKNNNINVNK</sequence>
<evidence type="ECO:0000313" key="3">
    <source>
        <dbReference type="Proteomes" id="UP000285211"/>
    </source>
</evidence>
<keyword evidence="3" id="KW-1185">Reference proteome</keyword>
<gene>
    <name evidence="2" type="ORF">EOD40_14080</name>
</gene>
<organism evidence="2 3">
    <name type="scientific">Flavobacterium sufflavum</name>
    <dbReference type="NCBI Taxonomy" id="1921138"/>
    <lineage>
        <taxon>Bacteria</taxon>
        <taxon>Pseudomonadati</taxon>
        <taxon>Bacteroidota</taxon>
        <taxon>Flavobacteriia</taxon>
        <taxon>Flavobacteriales</taxon>
        <taxon>Flavobacteriaceae</taxon>
        <taxon>Flavobacterium</taxon>
    </lineage>
</organism>
<name>A0A437KPE9_9FLAO</name>
<dbReference type="SUPFAM" id="SSF48452">
    <property type="entry name" value="TPR-like"/>
    <property type="match status" value="1"/>
</dbReference>
<dbReference type="InterPro" id="IPR011990">
    <property type="entry name" value="TPR-like_helical_dom_sf"/>
</dbReference>
<dbReference type="SMART" id="SM00028">
    <property type="entry name" value="TPR"/>
    <property type="match status" value="4"/>
</dbReference>
<protein>
    <submittedName>
        <fullName evidence="2">Tetratricopeptide repeat protein</fullName>
    </submittedName>
</protein>